<evidence type="ECO:0000313" key="3">
    <source>
        <dbReference type="Proteomes" id="UP001281761"/>
    </source>
</evidence>
<sequence>MIFLGIGLQFPKIPAKSTLKPTQSPTSQLFRQINPPILGLILSYCQKAEKLRSTTIVPSTDTRLALGEDSYSSTAFVGINEKSATADPNPPKTLSNDQTSSPNKPYQRHKRLGQTRSALSNTSPASQIPDAALVQILSTACARPNKRLETLLIKRYEQWLQSRQGKPKASFTKSDPPKDALTEADWDEMDDGGVQIAHVLRRVCSRWHTVASFALTKQNKRIAPLLVAAGCVLFRTHLDLLNGGERSDEDKQHIQTITRLFQHFSLSVVSNIFRTLNEHSSIKATPQPIQKPKSSSPSRLRPLALSFSTPTKGPFITSPTSIFLEGSLFDPNQLSPSITPDLESTRFAQYQSDNTSAVIQQSEIGSPGGPDVLLLPNSTNHFPSDSDFAVTFAPAQRQNSHPPLKRSMTETLSRYASTSSLQGLSQNDQSQTKQPPARVLVDHDTNPVPISFGNADTDTSTTIGQTQHNQIMSPSQHRRRSIAALPPTPSKPQLKRQQTDMSAAFGGVGTTASSGELSATVHSQPLCETNLKKTEKEVAGGRGGSEEMPFTTGTILRNGEINPKQITDLRNQWSGGHTSTKGGTGAGKEKGTPKHDAPPRPHISKRPATSSLGTRHSLYATTLTASPPSVHRKFSFQIGNVGEVPLETGQKQMKGKGLTRNQSDLDDPSAKDRTKLRMQIQLSDDSDVDDVIDLTVPERDNKQFGLPDSKEMKEWEDRVFGSNKSAKSIENSESGAFLQLMFPQLCNSLQKGSHMSVTAAPATPNNKTPKRQAKRT</sequence>
<protein>
    <submittedName>
        <fullName evidence="2">Uncharacterized protein</fullName>
    </submittedName>
</protein>
<organism evidence="2 3">
    <name type="scientific">Blattamonas nauphoetae</name>
    <dbReference type="NCBI Taxonomy" id="2049346"/>
    <lineage>
        <taxon>Eukaryota</taxon>
        <taxon>Metamonada</taxon>
        <taxon>Preaxostyla</taxon>
        <taxon>Oxymonadida</taxon>
        <taxon>Blattamonas</taxon>
    </lineage>
</organism>
<feature type="region of interest" description="Disordered" evidence="1">
    <location>
        <begin position="395"/>
        <end position="436"/>
    </location>
</feature>
<dbReference type="Proteomes" id="UP001281761">
    <property type="component" value="Unassembled WGS sequence"/>
</dbReference>
<proteinExistence type="predicted"/>
<feature type="compositionally biased region" description="Basic and acidic residues" evidence="1">
    <location>
        <begin position="587"/>
        <end position="599"/>
    </location>
</feature>
<feature type="region of interest" description="Disordered" evidence="1">
    <location>
        <begin position="647"/>
        <end position="671"/>
    </location>
</feature>
<feature type="region of interest" description="Disordered" evidence="1">
    <location>
        <begin position="570"/>
        <end position="614"/>
    </location>
</feature>
<evidence type="ECO:0000256" key="1">
    <source>
        <dbReference type="SAM" id="MobiDB-lite"/>
    </source>
</evidence>
<comment type="caution">
    <text evidence="2">The sequence shown here is derived from an EMBL/GenBank/DDBJ whole genome shotgun (WGS) entry which is preliminary data.</text>
</comment>
<feature type="region of interest" description="Disordered" evidence="1">
    <location>
        <begin position="354"/>
        <end position="380"/>
    </location>
</feature>
<keyword evidence="3" id="KW-1185">Reference proteome</keyword>
<feature type="region of interest" description="Disordered" evidence="1">
    <location>
        <begin position="752"/>
        <end position="776"/>
    </location>
</feature>
<feature type="region of interest" description="Disordered" evidence="1">
    <location>
        <begin position="81"/>
        <end position="124"/>
    </location>
</feature>
<feature type="compositionally biased region" description="Polar residues" evidence="1">
    <location>
        <begin position="409"/>
        <end position="434"/>
    </location>
</feature>
<feature type="compositionally biased region" description="Polar residues" evidence="1">
    <location>
        <begin position="114"/>
        <end position="124"/>
    </location>
</feature>
<gene>
    <name evidence="2" type="ORF">BLNAU_8461</name>
</gene>
<reference evidence="2 3" key="1">
    <citation type="journal article" date="2022" name="bioRxiv">
        <title>Genomics of Preaxostyla Flagellates Illuminates Evolutionary Transitions and the Path Towards Mitochondrial Loss.</title>
        <authorList>
            <person name="Novak L.V.F."/>
            <person name="Treitli S.C."/>
            <person name="Pyrih J."/>
            <person name="Halakuc P."/>
            <person name="Pipaliya S.V."/>
            <person name="Vacek V."/>
            <person name="Brzon O."/>
            <person name="Soukal P."/>
            <person name="Eme L."/>
            <person name="Dacks J.B."/>
            <person name="Karnkowska A."/>
            <person name="Elias M."/>
            <person name="Hampl V."/>
        </authorList>
    </citation>
    <scope>NUCLEOTIDE SEQUENCE [LARGE SCALE GENOMIC DNA]</scope>
    <source>
        <strain evidence="2">NAU3</strain>
        <tissue evidence="2">Gut</tissue>
    </source>
</reference>
<evidence type="ECO:0000313" key="2">
    <source>
        <dbReference type="EMBL" id="KAK2956621.1"/>
    </source>
</evidence>
<dbReference type="EMBL" id="JARBJD010000054">
    <property type="protein sequence ID" value="KAK2956621.1"/>
    <property type="molecule type" value="Genomic_DNA"/>
</dbReference>
<feature type="region of interest" description="Disordered" evidence="1">
    <location>
        <begin position="467"/>
        <end position="499"/>
    </location>
</feature>
<accession>A0ABQ9XYR8</accession>
<feature type="compositionally biased region" description="Polar residues" evidence="1">
    <location>
        <begin position="92"/>
        <end position="104"/>
    </location>
</feature>
<name>A0ABQ9XYR8_9EUKA</name>
<feature type="compositionally biased region" description="Polar residues" evidence="1">
    <location>
        <begin position="354"/>
        <end position="364"/>
    </location>
</feature>